<evidence type="ECO:0000256" key="7">
    <source>
        <dbReference type="ARBA" id="ARBA00023136"/>
    </source>
</evidence>
<reference evidence="10 11" key="1">
    <citation type="submission" date="2023-08" db="EMBL/GenBank/DDBJ databases">
        <title>Black Yeasts Isolated from many extreme environments.</title>
        <authorList>
            <person name="Coleine C."/>
            <person name="Stajich J.E."/>
            <person name="Selbmann L."/>
        </authorList>
    </citation>
    <scope>NUCLEOTIDE SEQUENCE [LARGE SCALE GENOMIC DNA]</scope>
    <source>
        <strain evidence="10 11">CCFEE 536</strain>
    </source>
</reference>
<comment type="subcellular location">
    <subcellularLocation>
        <location evidence="1">Golgi apparatus membrane</location>
        <topology evidence="1">Peripheral membrane protein</topology>
    </subcellularLocation>
</comment>
<dbReference type="EMBL" id="JAVRRA010008969">
    <property type="protein sequence ID" value="KAK5253666.1"/>
    <property type="molecule type" value="Genomic_DNA"/>
</dbReference>
<name>A0ABR0LWT7_9PEZI</name>
<keyword evidence="6" id="KW-0333">Golgi apparatus</keyword>
<evidence type="ECO:0000256" key="2">
    <source>
        <dbReference type="ARBA" id="ARBA00006419"/>
    </source>
</evidence>
<dbReference type="PANTHER" id="PTHR21311:SF0">
    <property type="entry name" value="CONSERVED OLIGOMERIC GOLGI COMPLEX SUBUNIT 8"/>
    <property type="match status" value="1"/>
</dbReference>
<evidence type="ECO:0000256" key="4">
    <source>
        <dbReference type="ARBA" id="ARBA00022448"/>
    </source>
</evidence>
<comment type="caution">
    <text evidence="10">The sequence shown here is derived from an EMBL/GenBank/DDBJ whole genome shotgun (WGS) entry which is preliminary data.</text>
</comment>
<organism evidence="10 11">
    <name type="scientific">Cryomyces antarcticus</name>
    <dbReference type="NCBI Taxonomy" id="329879"/>
    <lineage>
        <taxon>Eukaryota</taxon>
        <taxon>Fungi</taxon>
        <taxon>Dikarya</taxon>
        <taxon>Ascomycota</taxon>
        <taxon>Pezizomycotina</taxon>
        <taxon>Dothideomycetes</taxon>
        <taxon>Dothideomycetes incertae sedis</taxon>
        <taxon>Cryomyces</taxon>
    </lineage>
</organism>
<evidence type="ECO:0000313" key="11">
    <source>
        <dbReference type="Proteomes" id="UP001357485"/>
    </source>
</evidence>
<evidence type="ECO:0000256" key="8">
    <source>
        <dbReference type="ARBA" id="ARBA00031347"/>
    </source>
</evidence>
<keyword evidence="11" id="KW-1185">Reference proteome</keyword>
<comment type="similarity">
    <text evidence="2">Belongs to the COG8 family.</text>
</comment>
<keyword evidence="4" id="KW-0813">Transport</keyword>
<dbReference type="SUPFAM" id="SSF47857">
    <property type="entry name" value="Apolipophorin-III"/>
    <property type="match status" value="1"/>
</dbReference>
<keyword evidence="7" id="KW-0472">Membrane</keyword>
<evidence type="ECO:0000256" key="3">
    <source>
        <dbReference type="ARBA" id="ARBA00020983"/>
    </source>
</evidence>
<proteinExistence type="inferred from homology"/>
<evidence type="ECO:0000313" key="10">
    <source>
        <dbReference type="EMBL" id="KAK5253666.1"/>
    </source>
</evidence>
<evidence type="ECO:0000256" key="5">
    <source>
        <dbReference type="ARBA" id="ARBA00022927"/>
    </source>
</evidence>
<feature type="region of interest" description="Disordered" evidence="9">
    <location>
        <begin position="438"/>
        <end position="458"/>
    </location>
</feature>
<keyword evidence="5" id="KW-0653">Protein transport</keyword>
<evidence type="ECO:0000256" key="6">
    <source>
        <dbReference type="ARBA" id="ARBA00023034"/>
    </source>
</evidence>
<gene>
    <name evidence="10" type="ORF">LTR16_005060</name>
</gene>
<evidence type="ECO:0000256" key="1">
    <source>
        <dbReference type="ARBA" id="ARBA00004395"/>
    </source>
</evidence>
<dbReference type="InterPro" id="IPR007255">
    <property type="entry name" value="COG8"/>
</dbReference>
<protein>
    <recommendedName>
        <fullName evidence="3">Conserved oligomeric Golgi complex subunit 8</fullName>
    </recommendedName>
    <alternativeName>
        <fullName evidence="8">Component of oligomeric Golgi complex 8</fullName>
    </alternativeName>
</protein>
<evidence type="ECO:0000256" key="9">
    <source>
        <dbReference type="SAM" id="MobiDB-lite"/>
    </source>
</evidence>
<sequence length="494" mass="52822">MSDPLYDLLLLPHPSSTAAPVVDYLNHLASLSLSALTSTEPAALHQSSASLLRSLQSLSKRSHKAIVATSDHLSNLQSVLPEVARDAEELRDALPGVEDAAGQFVQKYSRSTKNTVLDRRRKAMLLSRNVDRVSDILDLPTLLSSAISSSAASGTTDTTSSSATSTTNYAAALDLHAHIRRLQTLFPSLSITQSISAQAEAEILTLTTNLITSLQSQNIKLAAAMRTIGWLRRVAPELDESRSLPKAAGVGKGVVGSGDGTLGSVFLVCRLANLVRMLEALSPLRDLADQETAARLTSIKPTPQKKGIAADRWATSTTTNQGQQTERYLKRYIEIFREQSFAIISTYKSIFPSALPTAFPTESVTTDHNPLLPLPSPLTTFPLHLVALLTDTLRAYLPNMSDRGGKDSLMTQVLYCAGSLGRLGAEFGMVLSLLAEGDGDDDEGDAVDDEGDGVDDEEDWAEVMKKQRVQASRLELLASGVAAGGGSRKASVAV</sequence>
<dbReference type="Proteomes" id="UP001357485">
    <property type="component" value="Unassembled WGS sequence"/>
</dbReference>
<accession>A0ABR0LWT7</accession>
<dbReference type="PANTHER" id="PTHR21311">
    <property type="entry name" value="CONSERVED OLIGOMERIC GOLGI COMPLEX COMPONENT 8"/>
    <property type="match status" value="1"/>
</dbReference>
<dbReference type="Pfam" id="PF04124">
    <property type="entry name" value="Dor1"/>
    <property type="match status" value="2"/>
</dbReference>